<dbReference type="Pfam" id="PF07738">
    <property type="entry name" value="Sad1_UNC"/>
    <property type="match status" value="1"/>
</dbReference>
<feature type="compositionally biased region" description="Polar residues" evidence="5">
    <location>
        <begin position="125"/>
        <end position="143"/>
    </location>
</feature>
<feature type="compositionally biased region" description="Low complexity" evidence="5">
    <location>
        <begin position="102"/>
        <end position="111"/>
    </location>
</feature>
<dbReference type="PANTHER" id="PTHR12911">
    <property type="entry name" value="SAD1/UNC-84-LIKE PROTEIN-RELATED"/>
    <property type="match status" value="1"/>
</dbReference>
<keyword evidence="8" id="KW-1185">Reference proteome</keyword>
<dbReference type="PROSITE" id="PS51469">
    <property type="entry name" value="SUN"/>
    <property type="match status" value="1"/>
</dbReference>
<name>A0ABR4GNP8_9EURO</name>
<gene>
    <name evidence="7" type="ORF">BJX66DRAFT_291106</name>
</gene>
<evidence type="ECO:0000313" key="8">
    <source>
        <dbReference type="Proteomes" id="UP001610563"/>
    </source>
</evidence>
<dbReference type="Gene3D" id="2.60.120.260">
    <property type="entry name" value="Galactose-binding domain-like"/>
    <property type="match status" value="1"/>
</dbReference>
<organism evidence="7 8">
    <name type="scientific">Aspergillus keveii</name>
    <dbReference type="NCBI Taxonomy" id="714993"/>
    <lineage>
        <taxon>Eukaryota</taxon>
        <taxon>Fungi</taxon>
        <taxon>Dikarya</taxon>
        <taxon>Ascomycota</taxon>
        <taxon>Pezizomycotina</taxon>
        <taxon>Eurotiomycetes</taxon>
        <taxon>Eurotiomycetidae</taxon>
        <taxon>Eurotiales</taxon>
        <taxon>Aspergillaceae</taxon>
        <taxon>Aspergillus</taxon>
        <taxon>Aspergillus subgen. Nidulantes</taxon>
    </lineage>
</organism>
<evidence type="ECO:0000256" key="5">
    <source>
        <dbReference type="SAM" id="MobiDB-lite"/>
    </source>
</evidence>
<feature type="region of interest" description="Disordered" evidence="5">
    <location>
        <begin position="84"/>
        <end position="197"/>
    </location>
</feature>
<proteinExistence type="predicted"/>
<evidence type="ECO:0000256" key="3">
    <source>
        <dbReference type="ARBA" id="ARBA00022989"/>
    </source>
</evidence>
<feature type="region of interest" description="Disordered" evidence="5">
    <location>
        <begin position="1"/>
        <end position="32"/>
    </location>
</feature>
<dbReference type="EMBL" id="JBFTWV010000003">
    <property type="protein sequence ID" value="KAL2800552.1"/>
    <property type="molecule type" value="Genomic_DNA"/>
</dbReference>
<keyword evidence="2" id="KW-0812">Transmembrane</keyword>
<evidence type="ECO:0000313" key="7">
    <source>
        <dbReference type="EMBL" id="KAL2800552.1"/>
    </source>
</evidence>
<keyword evidence="4" id="KW-0472">Membrane</keyword>
<dbReference type="InterPro" id="IPR012919">
    <property type="entry name" value="SUN_dom"/>
</dbReference>
<evidence type="ECO:0000259" key="6">
    <source>
        <dbReference type="PROSITE" id="PS51469"/>
    </source>
</evidence>
<reference evidence="7 8" key="1">
    <citation type="submission" date="2024-07" db="EMBL/GenBank/DDBJ databases">
        <title>Section-level genome sequencing and comparative genomics of Aspergillus sections Usti and Cavernicolus.</title>
        <authorList>
            <consortium name="Lawrence Berkeley National Laboratory"/>
            <person name="Nybo J.L."/>
            <person name="Vesth T.C."/>
            <person name="Theobald S."/>
            <person name="Frisvad J.C."/>
            <person name="Larsen T.O."/>
            <person name="Kjaerboelling I."/>
            <person name="Rothschild-Mancinelli K."/>
            <person name="Lyhne E.K."/>
            <person name="Kogle M.E."/>
            <person name="Barry K."/>
            <person name="Clum A."/>
            <person name="Na H."/>
            <person name="Ledsgaard L."/>
            <person name="Lin J."/>
            <person name="Lipzen A."/>
            <person name="Kuo A."/>
            <person name="Riley R."/>
            <person name="Mondo S."/>
            <person name="Labutti K."/>
            <person name="Haridas S."/>
            <person name="Pangalinan J."/>
            <person name="Salamov A.A."/>
            <person name="Simmons B.A."/>
            <person name="Magnuson J.K."/>
            <person name="Chen J."/>
            <person name="Drula E."/>
            <person name="Henrissat B."/>
            <person name="Wiebenga A."/>
            <person name="Lubbers R.J."/>
            <person name="Gomes A.C."/>
            <person name="Makela M.R."/>
            <person name="Stajich J."/>
            <person name="Grigoriev I.V."/>
            <person name="Mortensen U.H."/>
            <person name="De Vries R.P."/>
            <person name="Baker S.E."/>
            <person name="Andersen M.R."/>
        </authorList>
    </citation>
    <scope>NUCLEOTIDE SEQUENCE [LARGE SCALE GENOMIC DNA]</scope>
    <source>
        <strain evidence="7 8">CBS 209.92</strain>
    </source>
</reference>
<evidence type="ECO:0000256" key="1">
    <source>
        <dbReference type="ARBA" id="ARBA00004370"/>
    </source>
</evidence>
<evidence type="ECO:0000256" key="4">
    <source>
        <dbReference type="ARBA" id="ARBA00023136"/>
    </source>
</evidence>
<sequence length="634" mass="70925">MPPKRAATPKRAKSSPRAGSVKPSPNLGVGALPHIPTKHSFAYGSSATPILPHMLAPKPLMSLDEMANNIEDAVQTAKEREINEMNDNISVGTRSRSRSRLRNSSEFSTPPRRLRREPTPDETQLHQSLEQASSISSRMSSLTPVPPPRHSFSSVSSVEVPRGPTANELYPDAMHRQQTPETPMTPNNPLDSSLGDSSAISYNIERNIVDENLTRTRTNITAPPRRLKKGRMPFAHIEEEDESLPSPVAPSSESGSIFSGPIRNLIPHRSLINSSPPRSSSEKSTATRGTWQTLLSWLPRDGIFPWILRALLFVLVLSALYMISDSDRNTPTTGLVDNSGLKLLSKQVNNLGSQVSSLSRDLRSMKTEVRKIPAPTTIYQYPKGHSGGTTDVIKYYKTNFLSIGAGVLVDPYMTSPTAEPKYNMIQRAYLYLTEDEHYHQQPPRAALTPWEEYGDCWCSAPRQGMSQLAVLLGRRIIPEEVVVEHMPKAATLRPEVAPQNMELWVRYRYVGKGSRPYKWSVSSFLRGNPVTVAGQDALESDRKILRGPVLDALRLAWRDEPDSSFSDHPYLGPDFYKVGSWMYDINDMQHIQRFPLTAIIDSDEVRVDKVVFRVNSNWGGNETCIYRVKLHGRQ</sequence>
<protein>
    <recommendedName>
        <fullName evidence="6">SUN domain-containing protein</fullName>
    </recommendedName>
</protein>
<dbReference type="Proteomes" id="UP001610563">
    <property type="component" value="Unassembled WGS sequence"/>
</dbReference>
<accession>A0ABR4GNP8</accession>
<comment type="subcellular location">
    <subcellularLocation>
        <location evidence="1">Membrane</location>
    </subcellularLocation>
</comment>
<dbReference type="InterPro" id="IPR045119">
    <property type="entry name" value="SUN1-5"/>
</dbReference>
<dbReference type="PANTHER" id="PTHR12911:SF8">
    <property type="entry name" value="KLAROID PROTEIN-RELATED"/>
    <property type="match status" value="1"/>
</dbReference>
<feature type="compositionally biased region" description="Polar residues" evidence="5">
    <location>
        <begin position="176"/>
        <end position="197"/>
    </location>
</feature>
<feature type="domain" description="SUN" evidence="6">
    <location>
        <begin position="406"/>
        <end position="634"/>
    </location>
</feature>
<keyword evidence="3" id="KW-1133">Transmembrane helix</keyword>
<evidence type="ECO:0000256" key="2">
    <source>
        <dbReference type="ARBA" id="ARBA00022692"/>
    </source>
</evidence>
<comment type="caution">
    <text evidence="7">The sequence shown here is derived from an EMBL/GenBank/DDBJ whole genome shotgun (WGS) entry which is preliminary data.</text>
</comment>